<evidence type="ECO:0000313" key="12">
    <source>
        <dbReference type="Proteomes" id="UP000262524"/>
    </source>
</evidence>
<dbReference type="PIRSF" id="PIRSF000906">
    <property type="entry name" value="FBPtase_Bacill"/>
    <property type="match status" value="1"/>
</dbReference>
<evidence type="ECO:0000256" key="2">
    <source>
        <dbReference type="ARBA" id="ARBA00023211"/>
    </source>
</evidence>
<comment type="pathway">
    <text evidence="4">Carbohydrate biosynthesis; gluconeogenesis.</text>
</comment>
<evidence type="ECO:0000313" key="5">
    <source>
        <dbReference type="EMBL" id="CUM98379.1"/>
    </source>
</evidence>
<evidence type="ECO:0000313" key="14">
    <source>
        <dbReference type="Proteomes" id="UP000286561"/>
    </source>
</evidence>
<dbReference type="EMBL" id="QSOE01000026">
    <property type="protein sequence ID" value="RGI89569.1"/>
    <property type="molecule type" value="Genomic_DNA"/>
</dbReference>
<dbReference type="Proteomes" id="UP000095390">
    <property type="component" value="Unassembled WGS sequence"/>
</dbReference>
<keyword evidence="13" id="KW-1185">Reference proteome</keyword>
<dbReference type="GO" id="GO:0006094">
    <property type="term" value="P:gluconeogenesis"/>
    <property type="evidence" value="ECO:0007669"/>
    <property type="project" value="UniProtKB-UniRule"/>
</dbReference>
<comment type="cofactor">
    <cofactor evidence="4">
        <name>Mn(2+)</name>
        <dbReference type="ChEBI" id="CHEBI:29035"/>
    </cofactor>
</comment>
<dbReference type="EMBL" id="CYZL01000003">
    <property type="protein sequence ID" value="CUN71674.1"/>
    <property type="molecule type" value="Genomic_DNA"/>
</dbReference>
<dbReference type="EMBL" id="QSID01000012">
    <property type="protein sequence ID" value="RHC62978.1"/>
    <property type="molecule type" value="Genomic_DNA"/>
</dbReference>
<dbReference type="GeneID" id="75048965"/>
<accession>A0A173T8H7</accession>
<evidence type="ECO:0000256" key="1">
    <source>
        <dbReference type="ARBA" id="ARBA00022801"/>
    </source>
</evidence>
<evidence type="ECO:0000313" key="9">
    <source>
        <dbReference type="EMBL" id="RHC62978.1"/>
    </source>
</evidence>
<dbReference type="InterPro" id="IPR009164">
    <property type="entry name" value="FBPtase_class3"/>
</dbReference>
<name>A0A173T8H7_9FIRM</name>
<dbReference type="EC" id="3.1.3.11" evidence="4"/>
<sequence>MEKLNLKFLQSLATQYPSVAKACTEIINLQAILNLPKETEHFVSDVHGEYEQFLHILKTGSGAIRNKIEDVFGNTLCARDKKSLAALIYYPEQKVERMRLELSEEDFQDWYKVSLHRLIAVCKESSAKYTRSKLRKSLPADFSYILEELLSENNRVVEKEEYYNEIFDTIIRLNRAKEFIVAIAGVIQKLVVTRLHVIGDIFDRGPGPHIIMDHLMEHSNVDFQWGNHDVVWMGAASGQKACIANVIRLSARYNNLNVLEDGYGINLVPLASFAIETYANDPCQCFRVHAQEDSDLREVSLNMKMHKAIAIIQFKLEGQVIKRRPEFNMDKRLLLDKIDYEEGTIMIEGKKYELLDKSFPTIDPNNPYELSEAEEALMNRLCMNFLNCDKLQEHIRFLFNKGGLYLCYNSNLLYHGCVPLDEKGNFRKVKIGSKQYSGKELYDVLEYYARKGYYEQDNREEHEYGKDIMWYIWSNENSPVYGKEKMATFERYFIADKEVQIERKDHYYRLIEREDVVNNILKEFGVDIEKGHIINGHMPVHVKEGESPVKCNGKVMIIDGGFSKAYRGTTGIAGYTLIYNSRGLRLVSHETFTSTEDVIEKEIDVHSDTVIREVSAQRERVIDTETGRQLKEQISDLEKLLHAYRTGQILEKE</sequence>
<dbReference type="SUPFAM" id="SSF56300">
    <property type="entry name" value="Metallo-dependent phosphatases"/>
    <property type="match status" value="1"/>
</dbReference>
<dbReference type="OrthoDB" id="9779903at2"/>
<dbReference type="EMBL" id="QSEP01000007">
    <property type="protein sequence ID" value="RGZ85548.1"/>
    <property type="molecule type" value="Genomic_DNA"/>
</dbReference>
<dbReference type="UniPathway" id="UPA00138"/>
<dbReference type="RefSeq" id="WP_005347637.1">
    <property type="nucleotide sequence ID" value="NZ_BLYK01000010.1"/>
</dbReference>
<keyword evidence="2 4" id="KW-0464">Manganese</keyword>
<dbReference type="Proteomes" id="UP000262524">
    <property type="component" value="Unassembled WGS sequence"/>
</dbReference>
<evidence type="ECO:0000256" key="4">
    <source>
        <dbReference type="HAMAP-Rule" id="MF_01854"/>
    </source>
</evidence>
<gene>
    <name evidence="4 5" type="primary">fbp</name>
    <name evidence="9" type="ORF">DW833_10575</name>
    <name evidence="8" type="ORF">DW972_02780</name>
    <name evidence="7" type="ORF">DXD91_05685</name>
    <name evidence="6" type="ORF">ERS852450_00504</name>
    <name evidence="5" type="ORF">ERS852578_01474</name>
</gene>
<protein>
    <recommendedName>
        <fullName evidence="4">Fructose-1,6-bisphosphatase class 3</fullName>
        <shortName evidence="4">FBPase class 3</shortName>
        <ecNumber evidence="4">3.1.3.11</ecNumber>
    </recommendedName>
    <alternativeName>
        <fullName evidence="4">D-fructose-1,6-bisphosphate 1-phosphohydrolase class 3</fullName>
    </alternativeName>
</protein>
<evidence type="ECO:0000313" key="10">
    <source>
        <dbReference type="Proteomes" id="UP000095390"/>
    </source>
</evidence>
<dbReference type="InterPro" id="IPR029052">
    <property type="entry name" value="Metallo-depent_PP-like"/>
</dbReference>
<reference evidence="12 13" key="2">
    <citation type="submission" date="2018-08" db="EMBL/GenBank/DDBJ databases">
        <title>A genome reference for cultivated species of the human gut microbiota.</title>
        <authorList>
            <person name="Zou Y."/>
            <person name="Xue W."/>
            <person name="Luo G."/>
        </authorList>
    </citation>
    <scope>NUCLEOTIDE SEQUENCE [LARGE SCALE GENOMIC DNA]</scope>
    <source>
        <strain evidence="9 13">AM34-3LB</strain>
        <strain evidence="8 14">AM48-23BH</strain>
        <strain evidence="7 12">TM10-1AC</strain>
    </source>
</reference>
<evidence type="ECO:0000313" key="6">
    <source>
        <dbReference type="EMBL" id="CUN71674.1"/>
    </source>
</evidence>
<keyword evidence="1 4" id="KW-0378">Hydrolase</keyword>
<dbReference type="Pfam" id="PF06874">
    <property type="entry name" value="FBPase_2"/>
    <property type="match status" value="1"/>
</dbReference>
<proteinExistence type="inferred from homology"/>
<evidence type="ECO:0000256" key="3">
    <source>
        <dbReference type="ARBA" id="ARBA00023277"/>
    </source>
</evidence>
<evidence type="ECO:0000313" key="11">
    <source>
        <dbReference type="Proteomes" id="UP000095679"/>
    </source>
</evidence>
<dbReference type="Proteomes" id="UP000286561">
    <property type="component" value="Unassembled WGS sequence"/>
</dbReference>
<dbReference type="HAMAP" id="MF_01854">
    <property type="entry name" value="FBPase_class3"/>
    <property type="match status" value="1"/>
</dbReference>
<dbReference type="Gene3D" id="3.60.21.10">
    <property type="match status" value="2"/>
</dbReference>
<dbReference type="Proteomes" id="UP000284621">
    <property type="component" value="Unassembled WGS sequence"/>
</dbReference>
<comment type="catalytic activity">
    <reaction evidence="4">
        <text>beta-D-fructose 1,6-bisphosphate + H2O = beta-D-fructose 6-phosphate + phosphate</text>
        <dbReference type="Rhea" id="RHEA:11064"/>
        <dbReference type="ChEBI" id="CHEBI:15377"/>
        <dbReference type="ChEBI" id="CHEBI:32966"/>
        <dbReference type="ChEBI" id="CHEBI:43474"/>
        <dbReference type="ChEBI" id="CHEBI:57634"/>
        <dbReference type="EC" id="3.1.3.11"/>
    </reaction>
</comment>
<organism evidence="5 10">
    <name type="scientific">Anaerobutyricum hallii</name>
    <dbReference type="NCBI Taxonomy" id="39488"/>
    <lineage>
        <taxon>Bacteria</taxon>
        <taxon>Bacillati</taxon>
        <taxon>Bacillota</taxon>
        <taxon>Clostridia</taxon>
        <taxon>Lachnospirales</taxon>
        <taxon>Lachnospiraceae</taxon>
        <taxon>Anaerobutyricum</taxon>
    </lineage>
</organism>
<dbReference type="Proteomes" id="UP000095679">
    <property type="component" value="Unassembled WGS sequence"/>
</dbReference>
<evidence type="ECO:0000313" key="13">
    <source>
        <dbReference type="Proteomes" id="UP000284621"/>
    </source>
</evidence>
<dbReference type="GO" id="GO:0042132">
    <property type="term" value="F:fructose 1,6-bisphosphate 1-phosphatase activity"/>
    <property type="evidence" value="ECO:0007669"/>
    <property type="project" value="UniProtKB-UniRule"/>
</dbReference>
<evidence type="ECO:0000313" key="8">
    <source>
        <dbReference type="EMBL" id="RGZ85548.1"/>
    </source>
</evidence>
<dbReference type="AlphaFoldDB" id="A0A173T8H7"/>
<comment type="similarity">
    <text evidence="4">Belongs to the FBPase class 3 family.</text>
</comment>
<keyword evidence="3 4" id="KW-0119">Carbohydrate metabolism</keyword>
<dbReference type="EMBL" id="CYYC01000015">
    <property type="protein sequence ID" value="CUM98379.1"/>
    <property type="molecule type" value="Genomic_DNA"/>
</dbReference>
<evidence type="ECO:0000313" key="7">
    <source>
        <dbReference type="EMBL" id="RGI89569.1"/>
    </source>
</evidence>
<reference evidence="10 11" key="1">
    <citation type="submission" date="2015-09" db="EMBL/GenBank/DDBJ databases">
        <authorList>
            <consortium name="Pathogen Informatics"/>
        </authorList>
    </citation>
    <scope>NUCLEOTIDE SEQUENCE [LARGE SCALE GENOMIC DNA]</scope>
    <source>
        <strain evidence="6 11">2789STDY5834835</strain>
        <strain evidence="5 10">2789STDY5834966</strain>
    </source>
</reference>